<dbReference type="Proteomes" id="UP000002931">
    <property type="component" value="Unassembled WGS sequence"/>
</dbReference>
<sequence>MRNLAIGPVRVGRAVPFEDAKALLLTAPILDAAKTLSDKGISDVFWSGGDGGPTVIARVSIFLLAEWADEATREFADFGSVIEQAQTERWAYDACEYLARLDLKRGEPLNLSLLKWRIVKPKAPSARVSKKPHLFWRDALLATLIKDAWAMGYPVEKRTGAVPMSALEIVSAVVAEKLGQHISVTLLKEIWRKNKGLT</sequence>
<protein>
    <submittedName>
        <fullName evidence="1">Uncharacterized protein</fullName>
    </submittedName>
</protein>
<dbReference type="STRING" id="314271.RB2654_21238"/>
<dbReference type="HOGENOM" id="CLU_1376722_0_0_5"/>
<accession>A3VKJ5</accession>
<dbReference type="eggNOG" id="ENOG50348JI">
    <property type="taxonomic scope" value="Bacteria"/>
</dbReference>
<dbReference type="AlphaFoldDB" id="A3VKJ5"/>
<gene>
    <name evidence="1" type="ORF">RB2654_21238</name>
</gene>
<name>A3VKJ5_9RHOB</name>
<keyword evidence="2" id="KW-1185">Reference proteome</keyword>
<comment type="caution">
    <text evidence="1">The sequence shown here is derived from an EMBL/GenBank/DDBJ whole genome shotgun (WGS) entry which is preliminary data.</text>
</comment>
<dbReference type="EMBL" id="AAMT01000018">
    <property type="protein sequence ID" value="EAQ11166.1"/>
    <property type="molecule type" value="Genomic_DNA"/>
</dbReference>
<evidence type="ECO:0000313" key="2">
    <source>
        <dbReference type="Proteomes" id="UP000002931"/>
    </source>
</evidence>
<evidence type="ECO:0000313" key="1">
    <source>
        <dbReference type="EMBL" id="EAQ11166.1"/>
    </source>
</evidence>
<reference evidence="1 2" key="1">
    <citation type="journal article" date="2010" name="J. Bacteriol.">
        <title>Genome sequences of Pelagibaca bermudensis HTCC2601T and Maritimibacter alkaliphilus HTCC2654T, the type strains of two marine Roseobacter genera.</title>
        <authorList>
            <person name="Thrash J.C."/>
            <person name="Cho J.C."/>
            <person name="Ferriera S."/>
            <person name="Johnson J."/>
            <person name="Vergin K.L."/>
            <person name="Giovannoni S.J."/>
        </authorList>
    </citation>
    <scope>NUCLEOTIDE SEQUENCE [LARGE SCALE GENOMIC DNA]</scope>
    <source>
        <strain evidence="1 2">HTCC2654</strain>
    </source>
</reference>
<proteinExistence type="predicted"/>
<organism evidence="1 2">
    <name type="scientific">Maritimibacter alkaliphilus HTCC2654</name>
    <dbReference type="NCBI Taxonomy" id="314271"/>
    <lineage>
        <taxon>Bacteria</taxon>
        <taxon>Pseudomonadati</taxon>
        <taxon>Pseudomonadota</taxon>
        <taxon>Alphaproteobacteria</taxon>
        <taxon>Rhodobacterales</taxon>
        <taxon>Roseobacteraceae</taxon>
        <taxon>Maritimibacter</taxon>
    </lineage>
</organism>